<gene>
    <name evidence="2" type="ORF">CO661_12035</name>
</gene>
<feature type="region of interest" description="Disordered" evidence="1">
    <location>
        <begin position="134"/>
        <end position="162"/>
    </location>
</feature>
<dbReference type="Gene3D" id="1.10.10.10">
    <property type="entry name" value="Winged helix-like DNA-binding domain superfamily/Winged helix DNA-binding domain"/>
    <property type="match status" value="1"/>
</dbReference>
<dbReference type="Proteomes" id="UP000220353">
    <property type="component" value="Unassembled WGS sequence"/>
</dbReference>
<evidence type="ECO:0000313" key="2">
    <source>
        <dbReference type="EMBL" id="PDT47464.1"/>
    </source>
</evidence>
<accession>A0A2A6LY34</accession>
<sequence length="274" mass="30169">MTKSPAKGQKTQALYALLWMPKLSPAARAVGGWLVWHANASTGRCDPGQARLQKETGLSRRTIQNAVKELISSGVVSRKLRENQSSSYQIHWQKLSDLVAAYEELANTGEEVVAPRERRKEGAVNCAPLAQETAPTLAQETAPKLSEGNPRKEHVFRGGTISDGSESGVHTLRYRSEVEEGGSSGFDMGALAKALIHPDDMFAIKMLGIQEDHAFVAVLDRELRNGRLFGRQIADHIYDRLEAIRDSDEATHGDPVAGRAYRLFETDFCREEAA</sequence>
<dbReference type="AlphaFoldDB" id="A0A2A6LY34"/>
<dbReference type="InterPro" id="IPR036388">
    <property type="entry name" value="WH-like_DNA-bd_sf"/>
</dbReference>
<comment type="caution">
    <text evidence="2">The sequence shown here is derived from an EMBL/GenBank/DDBJ whole genome shotgun (WGS) entry which is preliminary data.</text>
</comment>
<name>A0A2A6LY34_RHIFR</name>
<organism evidence="2 3">
    <name type="scientific">Rhizobium fredii</name>
    <name type="common">Sinorhizobium fredii</name>
    <dbReference type="NCBI Taxonomy" id="380"/>
    <lineage>
        <taxon>Bacteria</taxon>
        <taxon>Pseudomonadati</taxon>
        <taxon>Pseudomonadota</taxon>
        <taxon>Alphaproteobacteria</taxon>
        <taxon>Hyphomicrobiales</taxon>
        <taxon>Rhizobiaceae</taxon>
        <taxon>Sinorhizobium/Ensifer group</taxon>
        <taxon>Sinorhizobium</taxon>
    </lineage>
</organism>
<reference evidence="2 3" key="1">
    <citation type="submission" date="2017-09" db="EMBL/GenBank/DDBJ databases">
        <title>Comparative genomics of rhizobia isolated from Phaseolus vulgaris in China.</title>
        <authorList>
            <person name="Tong W."/>
        </authorList>
    </citation>
    <scope>NUCLEOTIDE SEQUENCE [LARGE SCALE GENOMIC DNA]</scope>
    <source>
        <strain evidence="2 3">PCH1</strain>
    </source>
</reference>
<proteinExistence type="predicted"/>
<evidence type="ECO:0008006" key="4">
    <source>
        <dbReference type="Google" id="ProtNLM"/>
    </source>
</evidence>
<dbReference type="Pfam" id="PF13730">
    <property type="entry name" value="HTH_36"/>
    <property type="match status" value="1"/>
</dbReference>
<protein>
    <recommendedName>
        <fullName evidence="4">Helix-turn-helix domain-containing protein</fullName>
    </recommendedName>
</protein>
<evidence type="ECO:0000313" key="3">
    <source>
        <dbReference type="Proteomes" id="UP000220353"/>
    </source>
</evidence>
<dbReference type="RefSeq" id="WP_097586862.1">
    <property type="nucleotide sequence ID" value="NZ_NWTC01000008.1"/>
</dbReference>
<evidence type="ECO:0000256" key="1">
    <source>
        <dbReference type="SAM" id="MobiDB-lite"/>
    </source>
</evidence>
<dbReference type="EMBL" id="NWTC01000008">
    <property type="protein sequence ID" value="PDT47464.1"/>
    <property type="molecule type" value="Genomic_DNA"/>
</dbReference>